<evidence type="ECO:0000313" key="2">
    <source>
        <dbReference type="Proteomes" id="UP000479132"/>
    </source>
</evidence>
<proteinExistence type="predicted"/>
<gene>
    <name evidence="1" type="ORF">G3569_16210</name>
</gene>
<reference evidence="1 2" key="1">
    <citation type="submission" date="2020-02" db="EMBL/GenBank/DDBJ databases">
        <title>Aliifodinibius halophilus 2W32, complete genome.</title>
        <authorList>
            <person name="Li Y."/>
            <person name="Wu S."/>
        </authorList>
    </citation>
    <scope>NUCLEOTIDE SEQUENCE [LARGE SCALE GENOMIC DNA]</scope>
    <source>
        <strain evidence="1 2">2W32</strain>
    </source>
</reference>
<dbReference type="Proteomes" id="UP000479132">
    <property type="component" value="Unassembled WGS sequence"/>
</dbReference>
<dbReference type="AlphaFoldDB" id="A0A6M1TGJ0"/>
<protein>
    <recommendedName>
        <fullName evidence="3">VCBS repeat-containing protein</fullName>
    </recommendedName>
</protein>
<sequence length="163" mass="18469">MRLLFLFIFVTIQHVTFAQNLPEWAQQKFQEQSSFLNISDSLTPRFLEADFDGDGNEDIVITVKNKEKGNKIGLIFYLRSGNQHIVGAGDPFGAGGSDFKWADKWTIFTNEKTYQTTYNSNGDIQGTEQILLKNPAVHIQTEDGIGGLIYFDGEQFIWIQHGD</sequence>
<accession>A0A6M1TGJ0</accession>
<dbReference type="RefSeq" id="WP_165271124.1">
    <property type="nucleotide sequence ID" value="NZ_JAALLS010000027.1"/>
</dbReference>
<name>A0A6M1TGJ0_9BACT</name>
<dbReference type="EMBL" id="JAALLS010000027">
    <property type="protein sequence ID" value="NGP89904.1"/>
    <property type="molecule type" value="Genomic_DNA"/>
</dbReference>
<evidence type="ECO:0008006" key="3">
    <source>
        <dbReference type="Google" id="ProtNLM"/>
    </source>
</evidence>
<organism evidence="1 2">
    <name type="scientific">Fodinibius halophilus</name>
    <dbReference type="NCBI Taxonomy" id="1736908"/>
    <lineage>
        <taxon>Bacteria</taxon>
        <taxon>Pseudomonadati</taxon>
        <taxon>Balneolota</taxon>
        <taxon>Balneolia</taxon>
        <taxon>Balneolales</taxon>
        <taxon>Balneolaceae</taxon>
        <taxon>Fodinibius</taxon>
    </lineage>
</organism>
<comment type="caution">
    <text evidence="1">The sequence shown here is derived from an EMBL/GenBank/DDBJ whole genome shotgun (WGS) entry which is preliminary data.</text>
</comment>
<evidence type="ECO:0000313" key="1">
    <source>
        <dbReference type="EMBL" id="NGP89904.1"/>
    </source>
</evidence>
<keyword evidence="2" id="KW-1185">Reference proteome</keyword>